<dbReference type="InterPro" id="IPR057460">
    <property type="entry name" value="CAF17_C"/>
</dbReference>
<gene>
    <name evidence="3" type="ORF">H0485_04500</name>
</gene>
<dbReference type="Proteomes" id="UP001198571">
    <property type="component" value="Unassembled WGS sequence"/>
</dbReference>
<dbReference type="InterPro" id="IPR027266">
    <property type="entry name" value="TrmE/GcvT-like"/>
</dbReference>
<evidence type="ECO:0000313" key="4">
    <source>
        <dbReference type="Proteomes" id="UP001198571"/>
    </source>
</evidence>
<evidence type="ECO:0000313" key="3">
    <source>
        <dbReference type="EMBL" id="MCB5409270.1"/>
    </source>
</evidence>
<accession>A0ABS8CIQ8</accession>
<dbReference type="SUPFAM" id="SSF103025">
    <property type="entry name" value="Folate-binding domain"/>
    <property type="match status" value="1"/>
</dbReference>
<comment type="caution">
    <text evidence="3">The sequence shown here is derived from an EMBL/GenBank/DDBJ whole genome shotgun (WGS) entry which is preliminary data.</text>
</comment>
<evidence type="ECO:0000259" key="2">
    <source>
        <dbReference type="Pfam" id="PF25455"/>
    </source>
</evidence>
<protein>
    <submittedName>
        <fullName evidence="3">Folate-binding protein YgfZ</fullName>
    </submittedName>
</protein>
<dbReference type="PANTHER" id="PTHR22602">
    <property type="entry name" value="TRANSFERASE CAF17, MITOCHONDRIAL-RELATED"/>
    <property type="match status" value="1"/>
</dbReference>
<dbReference type="PIRSF" id="PIRSF006487">
    <property type="entry name" value="GcvT"/>
    <property type="match status" value="1"/>
</dbReference>
<keyword evidence="4" id="KW-1185">Reference proteome</keyword>
<dbReference type="EMBL" id="JACDXX010000003">
    <property type="protein sequence ID" value="MCB5409270.1"/>
    <property type="molecule type" value="Genomic_DNA"/>
</dbReference>
<name>A0ABS8CIQ8_9RHOB</name>
<feature type="domain" description="CAF17 C-terminal" evidence="2">
    <location>
        <begin position="206"/>
        <end position="268"/>
    </location>
</feature>
<dbReference type="NCBIfam" id="TIGR03317">
    <property type="entry name" value="ygfZ_signature"/>
    <property type="match status" value="1"/>
</dbReference>
<sequence length="272" mass="29821">MSSLPPATAETDPGTADARVIWQIAGQDAVSFLQGLVTNDILPLGQEPGIRWAALLNPQGKYLADFFLFRRPGEAMLHLDIDARLAPAVLRLLQLYKLRADVQISSSDLRLSRGTGPLPAAAFADPRHPAMGWRLYDSTGLESAEPVDFAALRVEHLIPEYPHELRVNESYILEQGFERLSGVDFRKGCYVGQEVTARMKHKTELRKGLVRLQLEGEAEPGAPVTLEDGREAGILGTVSHGRALAHMRFDRLAQPLFSGAARLTGETPPIQS</sequence>
<keyword evidence="1" id="KW-0809">Transit peptide</keyword>
<proteinExistence type="predicted"/>
<dbReference type="Pfam" id="PF25455">
    <property type="entry name" value="Beta-barrel_CAF17_C"/>
    <property type="match status" value="1"/>
</dbReference>
<organism evidence="3 4">
    <name type="scientific">Pseudogemmobacter faecipullorum</name>
    <dbReference type="NCBI Taxonomy" id="2755041"/>
    <lineage>
        <taxon>Bacteria</taxon>
        <taxon>Pseudomonadati</taxon>
        <taxon>Pseudomonadota</taxon>
        <taxon>Alphaproteobacteria</taxon>
        <taxon>Rhodobacterales</taxon>
        <taxon>Paracoccaceae</taxon>
        <taxon>Pseudogemmobacter</taxon>
    </lineage>
</organism>
<dbReference type="Gene3D" id="3.30.1360.120">
    <property type="entry name" value="Probable tRNA modification gtpase trme, domain 1"/>
    <property type="match status" value="2"/>
</dbReference>
<dbReference type="RefSeq" id="WP_226934168.1">
    <property type="nucleotide sequence ID" value="NZ_JACDXX010000003.1"/>
</dbReference>
<evidence type="ECO:0000256" key="1">
    <source>
        <dbReference type="ARBA" id="ARBA00022946"/>
    </source>
</evidence>
<dbReference type="PANTHER" id="PTHR22602:SF0">
    <property type="entry name" value="TRANSFERASE CAF17, MITOCHONDRIAL-RELATED"/>
    <property type="match status" value="1"/>
</dbReference>
<dbReference type="InterPro" id="IPR045179">
    <property type="entry name" value="YgfZ/GcvT"/>
</dbReference>
<reference evidence="3 4" key="1">
    <citation type="submission" date="2020-07" db="EMBL/GenBank/DDBJ databases">
        <title>Pseudogemmobacter sp. nov., isolated from poultry manure in Taiwan.</title>
        <authorList>
            <person name="Lin S.-Y."/>
            <person name="Tang Y.-S."/>
            <person name="Young C.-C."/>
        </authorList>
    </citation>
    <scope>NUCLEOTIDE SEQUENCE [LARGE SCALE GENOMIC DNA]</scope>
    <source>
        <strain evidence="3 4">CC-YST710</strain>
    </source>
</reference>
<dbReference type="InterPro" id="IPR017703">
    <property type="entry name" value="YgfZ/GCV_T_CS"/>
</dbReference>